<dbReference type="Gene3D" id="3.90.1150.10">
    <property type="entry name" value="Aspartate Aminotransferase, domain 1"/>
    <property type="match status" value="1"/>
</dbReference>
<accession>A0ABT0AE30</accession>
<dbReference type="Gene3D" id="3.40.640.10">
    <property type="entry name" value="Type I PLP-dependent aspartate aminotransferase-like (Major domain)"/>
    <property type="match status" value="1"/>
</dbReference>
<evidence type="ECO:0000256" key="2">
    <source>
        <dbReference type="ARBA" id="ARBA00008954"/>
    </source>
</evidence>
<dbReference type="PANTHER" id="PTHR43094:SF1">
    <property type="entry name" value="AMINOTRANSFERASE CLASS-III"/>
    <property type="match status" value="1"/>
</dbReference>
<keyword evidence="6" id="KW-1185">Reference proteome</keyword>
<dbReference type="PROSITE" id="PS00600">
    <property type="entry name" value="AA_TRANSFER_CLASS_3"/>
    <property type="match status" value="1"/>
</dbReference>
<dbReference type="Proteomes" id="UP001162802">
    <property type="component" value="Unassembled WGS sequence"/>
</dbReference>
<dbReference type="InterPro" id="IPR015421">
    <property type="entry name" value="PyrdxlP-dep_Trfase_major"/>
</dbReference>
<keyword evidence="5" id="KW-0032">Aminotransferase</keyword>
<dbReference type="SUPFAM" id="SSF53383">
    <property type="entry name" value="PLP-dependent transferases"/>
    <property type="match status" value="1"/>
</dbReference>
<dbReference type="InterPro" id="IPR015422">
    <property type="entry name" value="PyrdxlP-dep_Trfase_small"/>
</dbReference>
<dbReference type="CDD" id="cd00610">
    <property type="entry name" value="OAT_like"/>
    <property type="match status" value="1"/>
</dbReference>
<dbReference type="PANTHER" id="PTHR43094">
    <property type="entry name" value="AMINOTRANSFERASE"/>
    <property type="match status" value="1"/>
</dbReference>
<dbReference type="Pfam" id="PF00202">
    <property type="entry name" value="Aminotran_3"/>
    <property type="match status" value="1"/>
</dbReference>
<comment type="cofactor">
    <cofactor evidence="1">
        <name>pyridoxal 5'-phosphate</name>
        <dbReference type="ChEBI" id="CHEBI:597326"/>
    </cofactor>
</comment>
<evidence type="ECO:0000313" key="6">
    <source>
        <dbReference type="Proteomes" id="UP001162802"/>
    </source>
</evidence>
<evidence type="ECO:0000256" key="1">
    <source>
        <dbReference type="ARBA" id="ARBA00001933"/>
    </source>
</evidence>
<name>A0ABT0AE30_9SPHN</name>
<dbReference type="InterPro" id="IPR049704">
    <property type="entry name" value="Aminotrans_3_PPA_site"/>
</dbReference>
<dbReference type="PIRSF" id="PIRSF000521">
    <property type="entry name" value="Transaminase_4ab_Lys_Orn"/>
    <property type="match status" value="1"/>
</dbReference>
<organism evidence="5 6">
    <name type="scientific">Novosphingobium mangrovi</name>
    <name type="common">ex Hu et al. 2023</name>
    <dbReference type="NCBI Taxonomy" id="2930094"/>
    <lineage>
        <taxon>Bacteria</taxon>
        <taxon>Pseudomonadati</taxon>
        <taxon>Pseudomonadota</taxon>
        <taxon>Alphaproteobacteria</taxon>
        <taxon>Sphingomonadales</taxon>
        <taxon>Sphingomonadaceae</taxon>
        <taxon>Novosphingobium</taxon>
    </lineage>
</organism>
<dbReference type="GO" id="GO:0008483">
    <property type="term" value="F:transaminase activity"/>
    <property type="evidence" value="ECO:0007669"/>
    <property type="project" value="UniProtKB-KW"/>
</dbReference>
<keyword evidence="3 4" id="KW-0663">Pyridoxal phosphate</keyword>
<sequence length="437" mass="47203">MKLNDLSSYWMPFTANRQFKADPRMIVGAQGMYFQADDGREILDGTAGLWCSNAGHGQPRIVEAIQQQAAKLDYAPPFQMGSPAQFELANRLIDLAPEGFGQVFYCNSGSEAVETALKTALAWQRARGEGTRTRLVGRERGYHGINFGGISVGGIVGNRAMFGALLAGVDHLRHTHDPQRNLFTQGVPEHGADLADDLERLVQLHGAQTIAACIVEPIACSTGVLVPPKGYLERLRAICDRHGILLIFDEVITGFGRLGTPFAAQRFGVAPDIITMAKGLTNGTVPMGGILVREGIYETICAAAAEGAVELPHGYTYSGHPLACAAALASLDVYREEGLFERAAGLEPLWQEAVHSLRGLAPIVDIRNLGLIAGIELEAGPHGPGTRAFEIYRRCWEEGVLIRVTGDIIALSPPLIIEEEQVAHIVDTLRRIIAEVD</sequence>
<evidence type="ECO:0000256" key="4">
    <source>
        <dbReference type="RuleBase" id="RU003560"/>
    </source>
</evidence>
<evidence type="ECO:0000256" key="3">
    <source>
        <dbReference type="ARBA" id="ARBA00022898"/>
    </source>
</evidence>
<gene>
    <name evidence="5" type="ORF">MTR65_12245</name>
</gene>
<evidence type="ECO:0000313" key="5">
    <source>
        <dbReference type="EMBL" id="MCJ1961455.1"/>
    </source>
</evidence>
<dbReference type="InterPro" id="IPR005814">
    <property type="entry name" value="Aminotrans_3"/>
</dbReference>
<comment type="similarity">
    <text evidence="2 4">Belongs to the class-III pyridoxal-phosphate-dependent aminotransferase family.</text>
</comment>
<protein>
    <submittedName>
        <fullName evidence="5">Aspartate aminotransferase family protein</fullName>
    </submittedName>
</protein>
<keyword evidence="5" id="KW-0808">Transferase</keyword>
<comment type="caution">
    <text evidence="5">The sequence shown here is derived from an EMBL/GenBank/DDBJ whole genome shotgun (WGS) entry which is preliminary data.</text>
</comment>
<reference evidence="5" key="1">
    <citation type="submission" date="2022-03" db="EMBL/GenBank/DDBJ databases">
        <title>Identification of a novel bacterium isolated from mangrove sediments.</title>
        <authorList>
            <person name="Pan X."/>
        </authorList>
    </citation>
    <scope>NUCLEOTIDE SEQUENCE</scope>
    <source>
        <strain evidence="5">B2637</strain>
    </source>
</reference>
<dbReference type="RefSeq" id="WP_243800570.1">
    <property type="nucleotide sequence ID" value="NZ_JALHAT010000021.1"/>
</dbReference>
<dbReference type="InterPro" id="IPR015424">
    <property type="entry name" value="PyrdxlP-dep_Trfase"/>
</dbReference>
<dbReference type="EMBL" id="JALHAT010000021">
    <property type="protein sequence ID" value="MCJ1961455.1"/>
    <property type="molecule type" value="Genomic_DNA"/>
</dbReference>
<proteinExistence type="inferred from homology"/>